<dbReference type="InterPro" id="IPR044862">
    <property type="entry name" value="Pro_4_hyd_alph_FE2OG_OXY"/>
</dbReference>
<evidence type="ECO:0000256" key="9">
    <source>
        <dbReference type="ARBA" id="ARBA00022968"/>
    </source>
</evidence>
<dbReference type="InterPro" id="IPR003582">
    <property type="entry name" value="ShKT_dom"/>
</dbReference>
<evidence type="ECO:0000256" key="2">
    <source>
        <dbReference type="ARBA" id="ARBA00004648"/>
    </source>
</evidence>
<dbReference type="SMART" id="SM00254">
    <property type="entry name" value="ShKT"/>
    <property type="match status" value="1"/>
</dbReference>
<keyword evidence="7" id="KW-0256">Endoplasmic reticulum</keyword>
<evidence type="ECO:0000259" key="16">
    <source>
        <dbReference type="PROSITE" id="PS51471"/>
    </source>
</evidence>
<accession>A0ABP0YQI4</accession>
<proteinExistence type="inferred from homology"/>
<dbReference type="Gene3D" id="2.60.120.620">
    <property type="entry name" value="q2cbj1_9rhob like domain"/>
    <property type="match status" value="1"/>
</dbReference>
<keyword evidence="18" id="KW-1185">Reference proteome</keyword>
<keyword evidence="8" id="KW-0223">Dioxygenase</keyword>
<evidence type="ECO:0000313" key="17">
    <source>
        <dbReference type="EMBL" id="CAK9322629.1"/>
    </source>
</evidence>
<dbReference type="InterPro" id="IPR005123">
    <property type="entry name" value="Oxoglu/Fe-dep_dioxygenase_dom"/>
</dbReference>
<evidence type="ECO:0000256" key="7">
    <source>
        <dbReference type="ARBA" id="ARBA00022824"/>
    </source>
</evidence>
<dbReference type="InterPro" id="IPR045054">
    <property type="entry name" value="P4HA-like"/>
</dbReference>
<comment type="catalytic activity">
    <reaction evidence="14">
        <text>L-prolyl-[collagen] + 2-oxoglutarate + O2 = trans-4-hydroxy-L-prolyl-[collagen] + succinate + CO2</text>
        <dbReference type="Rhea" id="RHEA:18945"/>
        <dbReference type="Rhea" id="RHEA-COMP:11676"/>
        <dbReference type="Rhea" id="RHEA-COMP:11680"/>
        <dbReference type="ChEBI" id="CHEBI:15379"/>
        <dbReference type="ChEBI" id="CHEBI:16526"/>
        <dbReference type="ChEBI" id="CHEBI:16810"/>
        <dbReference type="ChEBI" id="CHEBI:30031"/>
        <dbReference type="ChEBI" id="CHEBI:50342"/>
        <dbReference type="ChEBI" id="CHEBI:61965"/>
        <dbReference type="EC" id="1.14.11.2"/>
    </reaction>
</comment>
<reference evidence="17 18" key="1">
    <citation type="submission" date="2024-03" db="EMBL/GenBank/DDBJ databases">
        <authorList>
            <person name="Gkanogiannis A."/>
            <person name="Becerra Lopez-Lavalle L."/>
        </authorList>
    </citation>
    <scope>NUCLEOTIDE SEQUENCE [LARGE SCALE GENOMIC DNA]</scope>
</reference>
<feature type="chain" id="PRO_5046886165" description="procollagen-proline 4-dioxygenase" evidence="15">
    <location>
        <begin position="22"/>
        <end position="318"/>
    </location>
</feature>
<evidence type="ECO:0000256" key="11">
    <source>
        <dbReference type="ARBA" id="ARBA00023002"/>
    </source>
</evidence>
<evidence type="ECO:0000256" key="6">
    <source>
        <dbReference type="ARBA" id="ARBA00022723"/>
    </source>
</evidence>
<protein>
    <recommendedName>
        <fullName evidence="4">procollagen-proline 4-dioxygenase</fullName>
        <ecNumber evidence="4">1.14.11.2</ecNumber>
    </recommendedName>
</protein>
<evidence type="ECO:0000256" key="4">
    <source>
        <dbReference type="ARBA" id="ARBA00012269"/>
    </source>
</evidence>
<dbReference type="PANTHER" id="PTHR10869:SF219">
    <property type="entry name" value="OS03G0166100 PROTEIN"/>
    <property type="match status" value="1"/>
</dbReference>
<evidence type="ECO:0000256" key="8">
    <source>
        <dbReference type="ARBA" id="ARBA00022964"/>
    </source>
</evidence>
<feature type="domain" description="Fe2OG dioxygenase" evidence="16">
    <location>
        <begin position="140"/>
        <end position="262"/>
    </location>
</feature>
<evidence type="ECO:0000256" key="12">
    <source>
        <dbReference type="ARBA" id="ARBA00023004"/>
    </source>
</evidence>
<name>A0ABP0YQI4_9ROSI</name>
<keyword evidence="10" id="KW-1133">Transmembrane helix</keyword>
<gene>
    <name evidence="17" type="ORF">CITCOLO1_LOCUS14784</name>
</gene>
<dbReference type="InterPro" id="IPR006620">
    <property type="entry name" value="Pro_4_hyd_alph"/>
</dbReference>
<dbReference type="SMART" id="SM00702">
    <property type="entry name" value="P4Hc"/>
    <property type="match status" value="1"/>
</dbReference>
<keyword evidence="11" id="KW-0560">Oxidoreductase</keyword>
<evidence type="ECO:0000256" key="5">
    <source>
        <dbReference type="ARBA" id="ARBA00022692"/>
    </source>
</evidence>
<keyword evidence="13" id="KW-0472">Membrane</keyword>
<evidence type="ECO:0000256" key="13">
    <source>
        <dbReference type="ARBA" id="ARBA00023136"/>
    </source>
</evidence>
<keyword evidence="5" id="KW-0812">Transmembrane</keyword>
<keyword evidence="6" id="KW-0479">Metal-binding</keyword>
<evidence type="ECO:0000256" key="1">
    <source>
        <dbReference type="ARBA" id="ARBA00001961"/>
    </source>
</evidence>
<dbReference type="PANTHER" id="PTHR10869">
    <property type="entry name" value="PROLYL 4-HYDROXYLASE ALPHA SUBUNIT"/>
    <property type="match status" value="1"/>
</dbReference>
<sequence length="318" mass="35438">MASRFFLVFSVSFLCFFPLLSRSANRLPKLLLGNKNMEQSVIRMKTGGSAITIDPTRVIKLSSKPRAFLYKGFLSEEECHHLINLAKGKLHQSLVAAETGESVTSKERTSTGMFLHKAQDEIVARIESRIAAWTFLPIDNGEPIQILRYENGQKYEPHFDFFQDPGNIAVGGHRIATVLMYLSDVEKGGETVFPNSPVKLSEQEKADLSDCAKIGYGVRPKKGDALLFFSLNPNVTPDATSYHGSCPVIEGEKWSATKWIHMLPIYELWRNPACVDENEKCSAWANAGECEKNPGYMKGSKNELGYCRMSCKVCSPPS</sequence>
<dbReference type="Proteomes" id="UP001642487">
    <property type="component" value="Chromosome 5"/>
</dbReference>
<organism evidence="17 18">
    <name type="scientific">Citrullus colocynthis</name>
    <name type="common">colocynth</name>
    <dbReference type="NCBI Taxonomy" id="252529"/>
    <lineage>
        <taxon>Eukaryota</taxon>
        <taxon>Viridiplantae</taxon>
        <taxon>Streptophyta</taxon>
        <taxon>Embryophyta</taxon>
        <taxon>Tracheophyta</taxon>
        <taxon>Spermatophyta</taxon>
        <taxon>Magnoliopsida</taxon>
        <taxon>eudicotyledons</taxon>
        <taxon>Gunneridae</taxon>
        <taxon>Pentapetalae</taxon>
        <taxon>rosids</taxon>
        <taxon>fabids</taxon>
        <taxon>Cucurbitales</taxon>
        <taxon>Cucurbitaceae</taxon>
        <taxon>Benincaseae</taxon>
        <taxon>Citrullus</taxon>
    </lineage>
</organism>
<evidence type="ECO:0000256" key="15">
    <source>
        <dbReference type="SAM" id="SignalP"/>
    </source>
</evidence>
<comment type="similarity">
    <text evidence="3">Belongs to the P4HA family.</text>
</comment>
<dbReference type="Pfam" id="PF13640">
    <property type="entry name" value="2OG-FeII_Oxy_3"/>
    <property type="match status" value="1"/>
</dbReference>
<comment type="cofactor">
    <cofactor evidence="1">
        <name>L-ascorbate</name>
        <dbReference type="ChEBI" id="CHEBI:38290"/>
    </cofactor>
</comment>
<evidence type="ECO:0000256" key="3">
    <source>
        <dbReference type="ARBA" id="ARBA00006511"/>
    </source>
</evidence>
<dbReference type="PROSITE" id="PS51471">
    <property type="entry name" value="FE2OG_OXY"/>
    <property type="match status" value="1"/>
</dbReference>
<keyword evidence="9" id="KW-0735">Signal-anchor</keyword>
<evidence type="ECO:0000256" key="10">
    <source>
        <dbReference type="ARBA" id="ARBA00022989"/>
    </source>
</evidence>
<evidence type="ECO:0000313" key="18">
    <source>
        <dbReference type="Proteomes" id="UP001642487"/>
    </source>
</evidence>
<evidence type="ECO:0000256" key="14">
    <source>
        <dbReference type="ARBA" id="ARBA00049169"/>
    </source>
</evidence>
<keyword evidence="15" id="KW-0732">Signal</keyword>
<keyword evidence="12" id="KW-0408">Iron</keyword>
<dbReference type="EMBL" id="OZ021739">
    <property type="protein sequence ID" value="CAK9322629.1"/>
    <property type="molecule type" value="Genomic_DNA"/>
</dbReference>
<dbReference type="EC" id="1.14.11.2" evidence="4"/>
<feature type="signal peptide" evidence="15">
    <location>
        <begin position="1"/>
        <end position="21"/>
    </location>
</feature>
<comment type="subcellular location">
    <subcellularLocation>
        <location evidence="2">Endoplasmic reticulum membrane</location>
        <topology evidence="2">Single-pass type II membrane protein</topology>
    </subcellularLocation>
</comment>